<evidence type="ECO:0000313" key="6">
    <source>
        <dbReference type="EMBL" id="NMO79812.1"/>
    </source>
</evidence>
<dbReference type="InterPro" id="IPR038770">
    <property type="entry name" value="Na+/solute_symporter_sf"/>
</dbReference>
<protein>
    <submittedName>
        <fullName evidence="6">Bile acid:sodium symporter family protein</fullName>
    </submittedName>
</protein>
<name>A0A7Y0KCB3_9BACI</name>
<evidence type="ECO:0000256" key="2">
    <source>
        <dbReference type="ARBA" id="ARBA00022692"/>
    </source>
</evidence>
<feature type="transmembrane region" description="Helical" evidence="5">
    <location>
        <begin position="258"/>
        <end position="279"/>
    </location>
</feature>
<dbReference type="InterPro" id="IPR004710">
    <property type="entry name" value="Bilac:Na_transpt"/>
</dbReference>
<organism evidence="6 7">
    <name type="scientific">Niallia alba</name>
    <dbReference type="NCBI Taxonomy" id="2729105"/>
    <lineage>
        <taxon>Bacteria</taxon>
        <taxon>Bacillati</taxon>
        <taxon>Bacillota</taxon>
        <taxon>Bacilli</taxon>
        <taxon>Bacillales</taxon>
        <taxon>Bacillaceae</taxon>
        <taxon>Niallia</taxon>
    </lineage>
</organism>
<dbReference type="InterPro" id="IPR002657">
    <property type="entry name" value="BilAc:Na_symport/Acr3"/>
</dbReference>
<dbReference type="Proteomes" id="UP000588491">
    <property type="component" value="Unassembled WGS sequence"/>
</dbReference>
<reference evidence="6 7" key="1">
    <citation type="submission" date="2020-04" db="EMBL/GenBank/DDBJ databases">
        <title>Bacillus sp. UniB3 isolated from commercial digestive syrup.</title>
        <authorList>
            <person name="Thorat V."/>
            <person name="Kirdat K."/>
            <person name="Tiwarekar B."/>
            <person name="Yadav A."/>
        </authorList>
    </citation>
    <scope>NUCLEOTIDE SEQUENCE [LARGE SCALE GENOMIC DNA]</scope>
    <source>
        <strain evidence="6 7">UniB3</strain>
    </source>
</reference>
<feature type="transmembrane region" description="Helical" evidence="5">
    <location>
        <begin position="200"/>
        <end position="218"/>
    </location>
</feature>
<dbReference type="EMBL" id="JABBPK010000001">
    <property type="protein sequence ID" value="NMO79812.1"/>
    <property type="molecule type" value="Genomic_DNA"/>
</dbReference>
<dbReference type="AlphaFoldDB" id="A0A7Y0KCB3"/>
<dbReference type="Gene3D" id="1.20.1530.20">
    <property type="match status" value="1"/>
</dbReference>
<feature type="transmembrane region" description="Helical" evidence="5">
    <location>
        <begin position="158"/>
        <end position="179"/>
    </location>
</feature>
<feature type="transmembrane region" description="Helical" evidence="5">
    <location>
        <begin position="67"/>
        <end position="90"/>
    </location>
</feature>
<feature type="transmembrane region" description="Helical" evidence="5">
    <location>
        <begin position="124"/>
        <end position="146"/>
    </location>
</feature>
<feature type="transmembrane region" description="Helical" evidence="5">
    <location>
        <begin position="96"/>
        <end position="117"/>
    </location>
</feature>
<keyword evidence="7" id="KW-1185">Reference proteome</keyword>
<dbReference type="GO" id="GO:0016020">
    <property type="term" value="C:membrane"/>
    <property type="evidence" value="ECO:0007669"/>
    <property type="project" value="UniProtKB-SubCell"/>
</dbReference>
<keyword evidence="2 5" id="KW-0812">Transmembrane</keyword>
<comment type="subcellular location">
    <subcellularLocation>
        <location evidence="1">Membrane</location>
        <topology evidence="1">Multi-pass membrane protein</topology>
    </subcellularLocation>
</comment>
<evidence type="ECO:0000256" key="1">
    <source>
        <dbReference type="ARBA" id="ARBA00004141"/>
    </source>
</evidence>
<evidence type="ECO:0000256" key="5">
    <source>
        <dbReference type="SAM" id="Phobius"/>
    </source>
</evidence>
<evidence type="ECO:0000256" key="3">
    <source>
        <dbReference type="ARBA" id="ARBA00022989"/>
    </source>
</evidence>
<gene>
    <name evidence="6" type="ORF">HHU08_23080</name>
</gene>
<evidence type="ECO:0000256" key="4">
    <source>
        <dbReference type="ARBA" id="ARBA00023136"/>
    </source>
</evidence>
<comment type="caution">
    <text evidence="6">The sequence shown here is derived from an EMBL/GenBank/DDBJ whole genome shotgun (WGS) entry which is preliminary data.</text>
</comment>
<feature type="transmembrane region" description="Helical" evidence="5">
    <location>
        <begin position="285"/>
        <end position="305"/>
    </location>
</feature>
<feature type="transmembrane region" description="Helical" evidence="5">
    <location>
        <begin position="12"/>
        <end position="31"/>
    </location>
</feature>
<keyword evidence="4 5" id="KW-0472">Membrane</keyword>
<dbReference type="RefSeq" id="WP_169189422.1">
    <property type="nucleotide sequence ID" value="NZ_JABBPK010000001.1"/>
</dbReference>
<dbReference type="Pfam" id="PF01758">
    <property type="entry name" value="SBF"/>
    <property type="match status" value="1"/>
</dbReference>
<dbReference type="PANTHER" id="PTHR10361:SF28">
    <property type="entry name" value="P3 PROTEIN-RELATED"/>
    <property type="match status" value="1"/>
</dbReference>
<proteinExistence type="predicted"/>
<dbReference type="PANTHER" id="PTHR10361">
    <property type="entry name" value="SODIUM-BILE ACID COTRANSPORTER"/>
    <property type="match status" value="1"/>
</dbReference>
<keyword evidence="3 5" id="KW-1133">Transmembrane helix</keyword>
<sequence>MLQKMNAFLGKWMPLLTPISVVIGVLLSGVLHHAAFLVPWIFAVMTFIGSLTSNLKSVKYTITHPLSLLLTLAILHLITPLWAFMIGHLFFQNDPYTITGLTLAVVIPTGITSVIWVSLYKGNIALTLAIILLDTLLSPFLVPLSMSLLVGEAVQLEVWGMMKGLLGMIVLPSIAGMLVNQFALEKAKAWNQTLSPFSKIGLALVVSINSSVVAPYLRNIDKKFLQVALTVFIIALSGYFFAWILGVITKRSKEEIIAMIYSGGMRNISAGAVLAVGFFPPAVAVPVVIGMLFQQILAALYGYFIKLVYEKPLVRNEKIKEGKIS</sequence>
<feature type="transmembrane region" description="Helical" evidence="5">
    <location>
        <begin position="37"/>
        <end position="55"/>
    </location>
</feature>
<evidence type="ECO:0000313" key="7">
    <source>
        <dbReference type="Proteomes" id="UP000588491"/>
    </source>
</evidence>
<feature type="transmembrane region" description="Helical" evidence="5">
    <location>
        <begin position="224"/>
        <end position="246"/>
    </location>
</feature>
<accession>A0A7Y0KCB3</accession>